<dbReference type="PANTHER" id="PTHR11761">
    <property type="entry name" value="50S/60S RIBOSOMAL PROTEIN L14/L23"/>
    <property type="match status" value="1"/>
</dbReference>
<dbReference type="RefSeq" id="YP_009449549.1">
    <property type="nucleotide sequence ID" value="NC_036614.1"/>
</dbReference>
<name>A0A1S5R1Z4_9CHLO</name>
<dbReference type="CDD" id="cd00337">
    <property type="entry name" value="Ribosomal_uL14"/>
    <property type="match status" value="1"/>
</dbReference>
<organism evidence="5">
    <name type="scientific">Cymbomonas tetramitiformis</name>
    <dbReference type="NCBI Taxonomy" id="36881"/>
    <lineage>
        <taxon>Eukaryota</taxon>
        <taxon>Viridiplantae</taxon>
        <taxon>Chlorophyta</taxon>
        <taxon>Pyramimonadophyceae</taxon>
        <taxon>Pyramimonadales</taxon>
        <taxon>Pyramimonadaceae</taxon>
        <taxon>Cymbomonas</taxon>
    </lineage>
</organism>
<sequence length="123" mass="13426">MINLGTYLDVRENSGAKKLQCIKVLNKSKKKAASIGDSIIVSICQKIIKKKSKIKSKTATAVIVNVKKTVKKKNGNLIRSGKNTAILVNNQKAPLATRILGFVPYEVKLQGYSKLISIANKCI</sequence>
<dbReference type="GO" id="GO:0003735">
    <property type="term" value="F:structural constituent of ribosome"/>
    <property type="evidence" value="ECO:0007669"/>
    <property type="project" value="InterPro"/>
</dbReference>
<dbReference type="GO" id="GO:0006412">
    <property type="term" value="P:translation"/>
    <property type="evidence" value="ECO:0007669"/>
    <property type="project" value="InterPro"/>
</dbReference>
<proteinExistence type="inferred from homology"/>
<reference evidence="5" key="1">
    <citation type="journal article" date="2017" name="J. Phycol.">
        <title>Complete mitochondrial genomes of prasinophyte algae Pyramimonas parkeae and Cymbomonas tetramitiformis.</title>
        <authorList>
            <person name="Satjarak A."/>
            <person name="Burns J.A."/>
            <person name="Kim E."/>
            <person name="Graham L.E."/>
        </authorList>
    </citation>
    <scope>NUCLEOTIDE SEQUENCE</scope>
    <source>
        <strain evidence="5">PLY262</strain>
    </source>
</reference>
<gene>
    <name evidence="5" type="primary">rpl14</name>
</gene>
<dbReference type="HAMAP" id="MF_01367">
    <property type="entry name" value="Ribosomal_uL14"/>
    <property type="match status" value="1"/>
</dbReference>
<dbReference type="GO" id="GO:0070180">
    <property type="term" value="F:large ribosomal subunit rRNA binding"/>
    <property type="evidence" value="ECO:0007669"/>
    <property type="project" value="TreeGrafter"/>
</dbReference>
<accession>A0A1S5R1Z4</accession>
<dbReference type="SUPFAM" id="SSF50193">
    <property type="entry name" value="Ribosomal protein L14"/>
    <property type="match status" value="1"/>
</dbReference>
<keyword evidence="2 4" id="KW-0689">Ribosomal protein</keyword>
<protein>
    <submittedName>
        <fullName evidence="5">Ribosomal protein L14</fullName>
    </submittedName>
</protein>
<dbReference type="GeneID" id="35414636"/>
<evidence type="ECO:0000313" key="5">
    <source>
        <dbReference type="EMBL" id="ANA57093.1"/>
    </source>
</evidence>
<dbReference type="PANTHER" id="PTHR11761:SF3">
    <property type="entry name" value="LARGE RIBOSOMAL SUBUNIT PROTEIN UL14M"/>
    <property type="match status" value="1"/>
</dbReference>
<dbReference type="InterPro" id="IPR000218">
    <property type="entry name" value="Ribosomal_uL14"/>
</dbReference>
<dbReference type="Gene3D" id="2.40.150.20">
    <property type="entry name" value="Ribosomal protein L14"/>
    <property type="match status" value="1"/>
</dbReference>
<evidence type="ECO:0000256" key="1">
    <source>
        <dbReference type="ARBA" id="ARBA00010745"/>
    </source>
</evidence>
<evidence type="ECO:0000256" key="4">
    <source>
        <dbReference type="RuleBase" id="RU003949"/>
    </source>
</evidence>
<keyword evidence="3 4" id="KW-0687">Ribonucleoprotein</keyword>
<geneLocation type="mitochondrion" evidence="5"/>
<evidence type="ECO:0000256" key="2">
    <source>
        <dbReference type="ARBA" id="ARBA00022980"/>
    </source>
</evidence>
<dbReference type="AlphaFoldDB" id="A0A1S5R1Z4"/>
<dbReference type="SMART" id="SM01374">
    <property type="entry name" value="Ribosomal_L14"/>
    <property type="match status" value="1"/>
</dbReference>
<dbReference type="Pfam" id="PF00238">
    <property type="entry name" value="Ribosomal_L14"/>
    <property type="match status" value="1"/>
</dbReference>
<keyword evidence="5" id="KW-0496">Mitochondrion</keyword>
<comment type="similarity">
    <text evidence="1 4">Belongs to the universal ribosomal protein uL14 family.</text>
</comment>
<evidence type="ECO:0000256" key="3">
    <source>
        <dbReference type="ARBA" id="ARBA00023274"/>
    </source>
</evidence>
<dbReference type="EMBL" id="KX013548">
    <property type="protein sequence ID" value="ANA57093.1"/>
    <property type="molecule type" value="Genomic_DNA"/>
</dbReference>
<dbReference type="InterPro" id="IPR036853">
    <property type="entry name" value="Ribosomal_uL14_sf"/>
</dbReference>
<dbReference type="GO" id="GO:0005762">
    <property type="term" value="C:mitochondrial large ribosomal subunit"/>
    <property type="evidence" value="ECO:0007669"/>
    <property type="project" value="TreeGrafter"/>
</dbReference>